<reference evidence="1 2" key="1">
    <citation type="submission" date="2023-07" db="EMBL/GenBank/DDBJ databases">
        <title>Genomic Encyclopedia of Type Strains, Phase IV (KMG-IV): sequencing the most valuable type-strain genomes for metagenomic binning, comparative biology and taxonomic classification.</title>
        <authorList>
            <person name="Goeker M."/>
        </authorList>
    </citation>
    <scope>NUCLEOTIDE SEQUENCE [LARGE SCALE GENOMIC DNA]</scope>
    <source>
        <strain evidence="1 2">DSM 1112</strain>
    </source>
</reference>
<evidence type="ECO:0000313" key="1">
    <source>
        <dbReference type="EMBL" id="MDQ0318993.1"/>
    </source>
</evidence>
<accession>A0ABU0BL66</accession>
<proteinExistence type="predicted"/>
<protein>
    <submittedName>
        <fullName evidence="1">Uncharacterized protein</fullName>
    </submittedName>
</protein>
<keyword evidence="2" id="KW-1185">Reference proteome</keyword>
<dbReference type="Proteomes" id="UP001230207">
    <property type="component" value="Unassembled WGS sequence"/>
</dbReference>
<comment type="caution">
    <text evidence="1">The sequence shown here is derived from an EMBL/GenBank/DDBJ whole genome shotgun (WGS) entry which is preliminary data.</text>
</comment>
<gene>
    <name evidence="1" type="ORF">QO002_001131</name>
</gene>
<evidence type="ECO:0000313" key="2">
    <source>
        <dbReference type="Proteomes" id="UP001230207"/>
    </source>
</evidence>
<name>A0ABU0BL66_9HYPH</name>
<organism evidence="1 2">
    <name type="scientific">Pararhizobium capsulatum DSM 1112</name>
    <dbReference type="NCBI Taxonomy" id="1121113"/>
    <lineage>
        <taxon>Bacteria</taxon>
        <taxon>Pseudomonadati</taxon>
        <taxon>Pseudomonadota</taxon>
        <taxon>Alphaproteobacteria</taxon>
        <taxon>Hyphomicrobiales</taxon>
        <taxon>Rhizobiaceae</taxon>
        <taxon>Rhizobium/Agrobacterium group</taxon>
        <taxon>Pararhizobium</taxon>
    </lineage>
</organism>
<dbReference type="EMBL" id="JAUSVF010000001">
    <property type="protein sequence ID" value="MDQ0318993.1"/>
    <property type="molecule type" value="Genomic_DNA"/>
</dbReference>
<sequence>METVKQKFMRLYAGQIRIHNLEHMRSFPLIGYCSIDMVGGHALKGCIGGDRYDLLADALTRLREMDAEIIRRRLYLRLITFLSKMDLGGLEGECISILRMPRPEGAKVPKPVLQHNSLLHI</sequence>
<dbReference type="RefSeq" id="WP_307227510.1">
    <property type="nucleotide sequence ID" value="NZ_JAUSVF010000001.1"/>
</dbReference>